<dbReference type="EC" id="2.7.7.7" evidence="17"/>
<dbReference type="FunFam" id="1.10.150.20:FF:000019">
    <property type="entry name" value="DNA polymerase IV"/>
    <property type="match status" value="1"/>
</dbReference>
<dbReference type="FunFam" id="3.40.1170.60:FF:000001">
    <property type="entry name" value="DNA polymerase IV"/>
    <property type="match status" value="1"/>
</dbReference>
<comment type="catalytic activity">
    <reaction evidence="16 17">
        <text>DNA(n) + a 2'-deoxyribonucleoside 5'-triphosphate = DNA(n+1) + diphosphate</text>
        <dbReference type="Rhea" id="RHEA:22508"/>
        <dbReference type="Rhea" id="RHEA-COMP:17339"/>
        <dbReference type="Rhea" id="RHEA-COMP:17340"/>
        <dbReference type="ChEBI" id="CHEBI:33019"/>
        <dbReference type="ChEBI" id="CHEBI:61560"/>
        <dbReference type="ChEBI" id="CHEBI:173112"/>
        <dbReference type="EC" id="2.7.7.7"/>
    </reaction>
</comment>
<evidence type="ECO:0000256" key="3">
    <source>
        <dbReference type="ARBA" id="ARBA00011245"/>
    </source>
</evidence>
<gene>
    <name evidence="17" type="primary">dinB</name>
    <name evidence="19" type="ORF">DIE28_16920</name>
</gene>
<dbReference type="GO" id="GO:0006281">
    <property type="term" value="P:DNA repair"/>
    <property type="evidence" value="ECO:0007669"/>
    <property type="project" value="UniProtKB-UniRule"/>
</dbReference>
<keyword evidence="5 17" id="KW-0963">Cytoplasm</keyword>
<comment type="function">
    <text evidence="15 17">Poorly processive, error-prone DNA polymerase involved in untargeted mutagenesis. Copies undamaged DNA at stalled replication forks, which arise in vivo from mismatched or misaligned primer ends. These misaligned primers can be extended by PolIV. Exhibits no 3'-5' exonuclease (proofreading) activity. May be involved in translesional synthesis, in conjunction with the beta clamp from PolIII.</text>
</comment>
<comment type="subcellular location">
    <subcellularLocation>
        <location evidence="1 17">Cytoplasm</location>
    </subcellularLocation>
</comment>
<keyword evidence="7 17" id="KW-0548">Nucleotidyltransferase</keyword>
<feature type="site" description="Substrate discrimination" evidence="17">
    <location>
        <position position="22"/>
    </location>
</feature>
<keyword evidence="8 17" id="KW-0235">DNA replication</keyword>
<dbReference type="Gene3D" id="3.40.1170.60">
    <property type="match status" value="1"/>
</dbReference>
<feature type="domain" description="UmuC" evidence="18">
    <location>
        <begin position="13"/>
        <end position="191"/>
    </location>
</feature>
<evidence type="ECO:0000256" key="9">
    <source>
        <dbReference type="ARBA" id="ARBA00022723"/>
    </source>
</evidence>
<comment type="similarity">
    <text evidence="2 17">Belongs to the DNA polymerase type-Y family.</text>
</comment>
<dbReference type="RefSeq" id="WP_115757292.1">
    <property type="nucleotide sequence ID" value="NZ_QFCQ01000167.1"/>
</dbReference>
<proteinExistence type="inferred from homology"/>
<feature type="active site" evidence="17">
    <location>
        <position position="111"/>
    </location>
</feature>
<evidence type="ECO:0000313" key="20">
    <source>
        <dbReference type="Proteomes" id="UP000256679"/>
    </source>
</evidence>
<comment type="subunit">
    <text evidence="3 17">Monomer.</text>
</comment>
<name>A0A3D8P9E3_9RHOB</name>
<dbReference type="GO" id="GO:0009432">
    <property type="term" value="P:SOS response"/>
    <property type="evidence" value="ECO:0007669"/>
    <property type="project" value="UniProtKB-ARBA"/>
</dbReference>
<keyword evidence="9 17" id="KW-0479">Metal-binding</keyword>
<protein>
    <recommendedName>
        <fullName evidence="17">DNA polymerase IV</fullName>
        <shortName evidence="17">Pol IV</shortName>
        <ecNumber evidence="17">2.7.7.7</ecNumber>
    </recommendedName>
</protein>
<dbReference type="GO" id="GO:0000287">
    <property type="term" value="F:magnesium ion binding"/>
    <property type="evidence" value="ECO:0007669"/>
    <property type="project" value="UniProtKB-UniRule"/>
</dbReference>
<evidence type="ECO:0000256" key="10">
    <source>
        <dbReference type="ARBA" id="ARBA00022763"/>
    </source>
</evidence>
<dbReference type="NCBIfam" id="NF002677">
    <property type="entry name" value="PRK02406.1"/>
    <property type="match status" value="1"/>
</dbReference>
<accession>A0A3D8P9E3</accession>
<evidence type="ECO:0000256" key="5">
    <source>
        <dbReference type="ARBA" id="ARBA00022490"/>
    </source>
</evidence>
<dbReference type="PROSITE" id="PS50173">
    <property type="entry name" value="UMUC"/>
    <property type="match status" value="1"/>
</dbReference>
<evidence type="ECO:0000256" key="8">
    <source>
        <dbReference type="ARBA" id="ARBA00022705"/>
    </source>
</evidence>
<dbReference type="GO" id="GO:0006261">
    <property type="term" value="P:DNA-templated DNA replication"/>
    <property type="evidence" value="ECO:0007669"/>
    <property type="project" value="UniProtKB-UniRule"/>
</dbReference>
<dbReference type="Gene3D" id="3.30.70.270">
    <property type="match status" value="1"/>
</dbReference>
<dbReference type="Gene3D" id="3.30.1490.100">
    <property type="entry name" value="DNA polymerase, Y-family, little finger domain"/>
    <property type="match status" value="1"/>
</dbReference>
<keyword evidence="11 17" id="KW-0460">Magnesium</keyword>
<dbReference type="SUPFAM" id="SSF100879">
    <property type="entry name" value="Lesion bypass DNA polymerase (Y-family), little finger domain"/>
    <property type="match status" value="1"/>
</dbReference>
<dbReference type="Pfam" id="PF00817">
    <property type="entry name" value="IMS"/>
    <property type="match status" value="1"/>
</dbReference>
<dbReference type="InterPro" id="IPR022880">
    <property type="entry name" value="DNApol_IV"/>
</dbReference>
<dbReference type="InterPro" id="IPR036775">
    <property type="entry name" value="DNA_pol_Y-fam_lit_finger_sf"/>
</dbReference>
<evidence type="ECO:0000256" key="4">
    <source>
        <dbReference type="ARBA" id="ARBA00022457"/>
    </source>
</evidence>
<dbReference type="HAMAP" id="MF_01113">
    <property type="entry name" value="DNApol_IV"/>
    <property type="match status" value="1"/>
</dbReference>
<evidence type="ECO:0000256" key="1">
    <source>
        <dbReference type="ARBA" id="ARBA00004496"/>
    </source>
</evidence>
<evidence type="ECO:0000259" key="18">
    <source>
        <dbReference type="PROSITE" id="PS50173"/>
    </source>
</evidence>
<evidence type="ECO:0000256" key="2">
    <source>
        <dbReference type="ARBA" id="ARBA00010945"/>
    </source>
</evidence>
<dbReference type="InterPro" id="IPR024728">
    <property type="entry name" value="PolY_HhH_motif"/>
</dbReference>
<dbReference type="InterPro" id="IPR043128">
    <property type="entry name" value="Rev_trsase/Diguanyl_cyclase"/>
</dbReference>
<keyword evidence="6 17" id="KW-0808">Transferase</keyword>
<evidence type="ECO:0000256" key="17">
    <source>
        <dbReference type="HAMAP-Rule" id="MF_01113"/>
    </source>
</evidence>
<organism evidence="19 20">
    <name type="scientific">Paracoccus thiocyanatus</name>
    <dbReference type="NCBI Taxonomy" id="34006"/>
    <lineage>
        <taxon>Bacteria</taxon>
        <taxon>Pseudomonadati</taxon>
        <taxon>Pseudomonadota</taxon>
        <taxon>Alphaproteobacteria</taxon>
        <taxon>Rhodobacterales</taxon>
        <taxon>Paracoccaceae</taxon>
        <taxon>Paracoccus</taxon>
    </lineage>
</organism>
<comment type="caution">
    <text evidence="19">The sequence shown here is derived from an EMBL/GenBank/DDBJ whole genome shotgun (WGS) entry which is preliminary data.</text>
</comment>
<evidence type="ECO:0000256" key="14">
    <source>
        <dbReference type="ARBA" id="ARBA00023204"/>
    </source>
</evidence>
<keyword evidence="12 17" id="KW-0239">DNA-directed DNA polymerase</keyword>
<dbReference type="GO" id="GO:0005829">
    <property type="term" value="C:cytosol"/>
    <property type="evidence" value="ECO:0007669"/>
    <property type="project" value="TreeGrafter"/>
</dbReference>
<dbReference type="GO" id="GO:0042276">
    <property type="term" value="P:error-prone translesion synthesis"/>
    <property type="evidence" value="ECO:0007669"/>
    <property type="project" value="TreeGrafter"/>
</dbReference>
<dbReference type="FunFam" id="3.30.1490.100:FF:000004">
    <property type="entry name" value="DNA polymerase IV"/>
    <property type="match status" value="1"/>
</dbReference>
<dbReference type="InterPro" id="IPR017961">
    <property type="entry name" value="DNA_pol_Y-fam_little_finger"/>
</dbReference>
<evidence type="ECO:0000256" key="11">
    <source>
        <dbReference type="ARBA" id="ARBA00022842"/>
    </source>
</evidence>
<dbReference type="InterPro" id="IPR043502">
    <property type="entry name" value="DNA/RNA_pol_sf"/>
</dbReference>
<evidence type="ECO:0000256" key="16">
    <source>
        <dbReference type="ARBA" id="ARBA00049244"/>
    </source>
</evidence>
<evidence type="ECO:0000313" key="19">
    <source>
        <dbReference type="EMBL" id="RDW11871.1"/>
    </source>
</evidence>
<sequence>MTTSPAEERVRRIVHVDMDAFYASVEQRDDPALRGRPVAVGGIQRGVVAAASYEARRYGVRSAMPSMRAMRLCPDLVFVKPRFDVYRAVSQQVRAIFADYTPLVEPLSLDEAYLDLTDHLDGRTATRIAQEIRARIRQATGLTASAGVSYNKFLAKLASDQCKPDGLFVIPPEAGAQFVQSLPIGRFHGIGPATAARMQAHGIQTGADLARQSPEFLAARFGKSGSYYWNIARGVDTREVKPNRIRKSIGAENTYFEDLRQIAAAHEALAVLADKVWRHASSAARQGRTVTLKVKYGDFRQITRARSLPRPVESRDEMLEMACDLLAPVFADAHGVRLLGITLSGLENARQDRPPRQLGLFDQA</sequence>
<dbReference type="AlphaFoldDB" id="A0A3D8P9E3"/>
<dbReference type="InterPro" id="IPR050116">
    <property type="entry name" value="DNA_polymerase-Y"/>
</dbReference>
<feature type="binding site" evidence="17">
    <location>
        <position position="110"/>
    </location>
    <ligand>
        <name>Mg(2+)</name>
        <dbReference type="ChEBI" id="CHEBI:18420"/>
    </ligand>
</feature>
<evidence type="ECO:0000256" key="7">
    <source>
        <dbReference type="ARBA" id="ARBA00022695"/>
    </source>
</evidence>
<keyword evidence="14 17" id="KW-0234">DNA repair</keyword>
<keyword evidence="4 17" id="KW-0515">Mutator protein</keyword>
<evidence type="ECO:0000256" key="12">
    <source>
        <dbReference type="ARBA" id="ARBA00022932"/>
    </source>
</evidence>
<dbReference type="GO" id="GO:0003887">
    <property type="term" value="F:DNA-directed DNA polymerase activity"/>
    <property type="evidence" value="ECO:0007669"/>
    <property type="project" value="UniProtKB-UniRule"/>
</dbReference>
<dbReference type="Pfam" id="PF11799">
    <property type="entry name" value="IMS_C"/>
    <property type="match status" value="1"/>
</dbReference>
<dbReference type="InterPro" id="IPR001126">
    <property type="entry name" value="UmuC"/>
</dbReference>
<dbReference type="Gene3D" id="1.10.150.20">
    <property type="entry name" value="5' to 3' exonuclease, C-terminal subdomain"/>
    <property type="match status" value="1"/>
</dbReference>
<keyword evidence="13 17" id="KW-0238">DNA-binding</keyword>
<evidence type="ECO:0000256" key="15">
    <source>
        <dbReference type="ARBA" id="ARBA00025589"/>
    </source>
</evidence>
<keyword evidence="20" id="KW-1185">Reference proteome</keyword>
<reference evidence="19 20" key="1">
    <citation type="submission" date="2018-05" db="EMBL/GenBank/DDBJ databases">
        <title>Whole genome sequencing of Paracoccus thiocyanatus SST.</title>
        <authorList>
            <person name="Ghosh W."/>
            <person name="Rameez M.J."/>
            <person name="Roy C."/>
        </authorList>
    </citation>
    <scope>NUCLEOTIDE SEQUENCE [LARGE SCALE GENOMIC DNA]</scope>
    <source>
        <strain evidence="19 20">SST</strain>
    </source>
</reference>
<dbReference type="Pfam" id="PF11798">
    <property type="entry name" value="IMS_HHH"/>
    <property type="match status" value="1"/>
</dbReference>
<dbReference type="GO" id="GO:0003684">
    <property type="term" value="F:damaged DNA binding"/>
    <property type="evidence" value="ECO:0007669"/>
    <property type="project" value="InterPro"/>
</dbReference>
<comment type="cofactor">
    <cofactor evidence="17">
        <name>Mg(2+)</name>
        <dbReference type="ChEBI" id="CHEBI:18420"/>
    </cofactor>
    <text evidence="17">Binds 2 magnesium ions per subunit.</text>
</comment>
<dbReference type="EMBL" id="QFCQ01000167">
    <property type="protein sequence ID" value="RDW11871.1"/>
    <property type="molecule type" value="Genomic_DNA"/>
</dbReference>
<dbReference type="SUPFAM" id="SSF56672">
    <property type="entry name" value="DNA/RNA polymerases"/>
    <property type="match status" value="1"/>
</dbReference>
<dbReference type="PANTHER" id="PTHR11076:SF33">
    <property type="entry name" value="DNA POLYMERASE KAPPA"/>
    <property type="match status" value="1"/>
</dbReference>
<evidence type="ECO:0000256" key="13">
    <source>
        <dbReference type="ARBA" id="ARBA00023125"/>
    </source>
</evidence>
<dbReference type="Proteomes" id="UP000256679">
    <property type="component" value="Unassembled WGS sequence"/>
</dbReference>
<evidence type="ECO:0000256" key="6">
    <source>
        <dbReference type="ARBA" id="ARBA00022679"/>
    </source>
</evidence>
<dbReference type="CDD" id="cd03586">
    <property type="entry name" value="PolY_Pol_IV_kappa"/>
    <property type="match status" value="1"/>
</dbReference>
<dbReference type="PANTHER" id="PTHR11076">
    <property type="entry name" value="DNA REPAIR POLYMERASE UMUC / TRANSFERASE FAMILY MEMBER"/>
    <property type="match status" value="1"/>
</dbReference>
<feature type="binding site" evidence="17">
    <location>
        <position position="17"/>
    </location>
    <ligand>
        <name>Mg(2+)</name>
        <dbReference type="ChEBI" id="CHEBI:18420"/>
    </ligand>
</feature>
<keyword evidence="10 17" id="KW-0227">DNA damage</keyword>